<dbReference type="Proteomes" id="UP001652660">
    <property type="component" value="Chromosome 4c"/>
</dbReference>
<dbReference type="PROSITE" id="PS51634">
    <property type="entry name" value="CRC"/>
    <property type="match status" value="1"/>
</dbReference>
<keyword evidence="3" id="KW-0539">Nucleus</keyword>
<dbReference type="RefSeq" id="XP_071901497.1">
    <property type="nucleotide sequence ID" value="XM_072045396.1"/>
</dbReference>
<organism evidence="6 7">
    <name type="scientific">Coffea arabica</name>
    <name type="common">Arabian coffee</name>
    <dbReference type="NCBI Taxonomy" id="13443"/>
    <lineage>
        <taxon>Eukaryota</taxon>
        <taxon>Viridiplantae</taxon>
        <taxon>Streptophyta</taxon>
        <taxon>Embryophyta</taxon>
        <taxon>Tracheophyta</taxon>
        <taxon>Spermatophyta</taxon>
        <taxon>Magnoliopsida</taxon>
        <taxon>eudicotyledons</taxon>
        <taxon>Gunneridae</taxon>
        <taxon>Pentapetalae</taxon>
        <taxon>asterids</taxon>
        <taxon>lamiids</taxon>
        <taxon>Gentianales</taxon>
        <taxon>Rubiaceae</taxon>
        <taxon>Ixoroideae</taxon>
        <taxon>Gardenieae complex</taxon>
        <taxon>Bertiereae - Coffeeae clade</taxon>
        <taxon>Coffeeae</taxon>
        <taxon>Coffea</taxon>
    </lineage>
</organism>
<dbReference type="InterPro" id="IPR028307">
    <property type="entry name" value="Lin-54_fam"/>
</dbReference>
<evidence type="ECO:0000313" key="6">
    <source>
        <dbReference type="Proteomes" id="UP001652660"/>
    </source>
</evidence>
<evidence type="ECO:0000256" key="1">
    <source>
        <dbReference type="ARBA" id="ARBA00004123"/>
    </source>
</evidence>
<feature type="region of interest" description="Disordered" evidence="4">
    <location>
        <begin position="309"/>
        <end position="332"/>
    </location>
</feature>
<feature type="compositionally biased region" description="Low complexity" evidence="4">
    <location>
        <begin position="11"/>
        <end position="20"/>
    </location>
</feature>
<dbReference type="SMART" id="SM01114">
    <property type="entry name" value="CXC"/>
    <property type="match status" value="2"/>
</dbReference>
<dbReference type="PANTHER" id="PTHR12446:SF64">
    <property type="entry name" value="TESMIN_TSO1-LIKE CXC DOMAIN-CONTAINING PROTEIN"/>
    <property type="match status" value="1"/>
</dbReference>
<evidence type="ECO:0000313" key="7">
    <source>
        <dbReference type="RefSeq" id="XP_071901497.1"/>
    </source>
</evidence>
<keyword evidence="6" id="KW-1185">Reference proteome</keyword>
<comment type="similarity">
    <text evidence="2">Belongs to the lin-54 family.</text>
</comment>
<evidence type="ECO:0000256" key="3">
    <source>
        <dbReference type="ARBA" id="ARBA00023242"/>
    </source>
</evidence>
<evidence type="ECO:0000256" key="2">
    <source>
        <dbReference type="ARBA" id="ARBA00007267"/>
    </source>
</evidence>
<evidence type="ECO:0000256" key="4">
    <source>
        <dbReference type="SAM" id="MobiDB-lite"/>
    </source>
</evidence>
<dbReference type="InterPro" id="IPR033467">
    <property type="entry name" value="Tesmin/TSO1-like_CXC"/>
</dbReference>
<feature type="compositionally biased region" description="Basic residues" evidence="4">
    <location>
        <begin position="21"/>
        <end position="31"/>
    </location>
</feature>
<accession>A0ABM4U2I7</accession>
<feature type="region of interest" description="Disordered" evidence="4">
    <location>
        <begin position="1"/>
        <end position="57"/>
    </location>
</feature>
<reference evidence="7" key="1">
    <citation type="submission" date="2025-08" db="UniProtKB">
        <authorList>
            <consortium name="RefSeq"/>
        </authorList>
    </citation>
    <scope>IDENTIFICATION</scope>
    <source>
        <tissue evidence="7">Leaves</tissue>
    </source>
</reference>
<dbReference type="InterPro" id="IPR005172">
    <property type="entry name" value="CRC"/>
</dbReference>
<dbReference type="GeneID" id="140004394"/>
<name>A0ABM4U2I7_COFAR</name>
<evidence type="ECO:0000259" key="5">
    <source>
        <dbReference type="PROSITE" id="PS51634"/>
    </source>
</evidence>
<dbReference type="PANTHER" id="PTHR12446">
    <property type="entry name" value="TESMIN/TSO1-RELATED"/>
    <property type="match status" value="1"/>
</dbReference>
<gene>
    <name evidence="7" type="primary">LOC140004394</name>
</gene>
<comment type="subcellular location">
    <subcellularLocation>
        <location evidence="1">Nucleus</location>
    </subcellularLocation>
</comment>
<proteinExistence type="inferred from homology"/>
<feature type="domain" description="CRC" evidence="5">
    <location>
        <begin position="87"/>
        <end position="210"/>
    </location>
</feature>
<sequence>METEAKGSKFPSHSLSPSHSLLKRRIHRKSPMVKLETLPEGSNLPRKRKTSSLSLLYPPPRPPLAILKPSPKIEFDDFKLRGEIPAKEKHCKCKQSSCVKMYCLCFASSKYCDGCNCSNCQNTFENEEVRQASIGLILQRNQKAFRTMVVSSPECSQDSENGRKNALILVRYIGCCCKRSRCIQGYCECYRANIICSKNCKCKNCKNSRAYEEISSKESKKFEGHGNFLDSHKEEQLDCTLPQSWPIFREAAQGPLNFHFRSLLAEIIQLQNLMEFCELLIVTSKAVNSLSDKGSPLNLENLSHEQIVNSSSAQMESQDERSENQGSKQDNNASLAQIDVRCQDSTSNAIILTERPRSPETLHLMRNEKDMSLYPDASSDVALNQGGYLDVYIEREKVVLVKLRDFLNSLITSGKAKDSELLAGAKKANGREKFYPQICVLESEMEKHEEVVQSLQHKTW</sequence>
<dbReference type="Pfam" id="PF03638">
    <property type="entry name" value="TCR"/>
    <property type="match status" value="2"/>
</dbReference>
<protein>
    <submittedName>
        <fullName evidence="7">Protein tesmin/TSO1-like CXC 5 isoform X1</fullName>
    </submittedName>
</protein>